<comment type="caution">
    <text evidence="1">The sequence shown here is derived from an EMBL/GenBank/DDBJ whole genome shotgun (WGS) entry which is preliminary data.</text>
</comment>
<name>A0A0F9V080_9ZZZZ</name>
<evidence type="ECO:0000313" key="1">
    <source>
        <dbReference type="EMBL" id="KKN59258.1"/>
    </source>
</evidence>
<reference evidence="1" key="1">
    <citation type="journal article" date="2015" name="Nature">
        <title>Complex archaea that bridge the gap between prokaryotes and eukaryotes.</title>
        <authorList>
            <person name="Spang A."/>
            <person name="Saw J.H."/>
            <person name="Jorgensen S.L."/>
            <person name="Zaremba-Niedzwiedzka K."/>
            <person name="Martijn J."/>
            <person name="Lind A.E."/>
            <person name="van Eijk R."/>
            <person name="Schleper C."/>
            <person name="Guy L."/>
            <person name="Ettema T.J."/>
        </authorList>
    </citation>
    <scope>NUCLEOTIDE SEQUENCE</scope>
</reference>
<accession>A0A0F9V080</accession>
<gene>
    <name evidence="1" type="ORF">LCGC14_0543570</name>
</gene>
<organism evidence="1">
    <name type="scientific">marine sediment metagenome</name>
    <dbReference type="NCBI Taxonomy" id="412755"/>
    <lineage>
        <taxon>unclassified sequences</taxon>
        <taxon>metagenomes</taxon>
        <taxon>ecological metagenomes</taxon>
    </lineage>
</organism>
<sequence length="96" mass="10737">MVITLLKVKVVTLNKNTLKQIEKVCGNKNGVLKGYVIDEFGMATFIGEENGKLYSTRQDYMPDTFTAKGKAVGYDRHSFSKLIDELKASLPQIFTS</sequence>
<proteinExistence type="predicted"/>
<dbReference type="AlphaFoldDB" id="A0A0F9V080"/>
<protein>
    <submittedName>
        <fullName evidence="1">Uncharacterized protein</fullName>
    </submittedName>
</protein>
<dbReference type="EMBL" id="LAZR01000732">
    <property type="protein sequence ID" value="KKN59258.1"/>
    <property type="molecule type" value="Genomic_DNA"/>
</dbReference>